<accession>A0A1A8GWD2</accession>
<reference evidence="1" key="1">
    <citation type="submission" date="2016-05" db="EMBL/GenBank/DDBJ databases">
        <authorList>
            <person name="Lavstsen T."/>
            <person name="Jespersen J.S."/>
        </authorList>
    </citation>
    <scope>NUCLEOTIDE SEQUENCE</scope>
    <source>
        <tissue evidence="1">Brain</tissue>
    </source>
</reference>
<proteinExistence type="predicted"/>
<feature type="non-terminal residue" evidence="1">
    <location>
        <position position="1"/>
    </location>
</feature>
<evidence type="ECO:0000313" key="1">
    <source>
        <dbReference type="EMBL" id="SBQ76176.1"/>
    </source>
</evidence>
<sequence length="34" mass="3969">QSLAMTPGKRRCVCLARRKQEEEKNIPKAGRRTR</sequence>
<dbReference type="EMBL" id="HAEC01008038">
    <property type="protein sequence ID" value="SBQ76176.1"/>
    <property type="molecule type" value="Transcribed_RNA"/>
</dbReference>
<gene>
    <name evidence="1" type="primary">MXD3</name>
</gene>
<name>A0A1A8GWD2_9TELE</name>
<protein>
    <submittedName>
        <fullName evidence="1">MAX dimerization protein 3</fullName>
    </submittedName>
</protein>
<organism evidence="1">
    <name type="scientific">Nothobranchius korthausae</name>
    <dbReference type="NCBI Taxonomy" id="1143690"/>
    <lineage>
        <taxon>Eukaryota</taxon>
        <taxon>Metazoa</taxon>
        <taxon>Chordata</taxon>
        <taxon>Craniata</taxon>
        <taxon>Vertebrata</taxon>
        <taxon>Euteleostomi</taxon>
        <taxon>Actinopterygii</taxon>
        <taxon>Neopterygii</taxon>
        <taxon>Teleostei</taxon>
        <taxon>Neoteleostei</taxon>
        <taxon>Acanthomorphata</taxon>
        <taxon>Ovalentaria</taxon>
        <taxon>Atherinomorphae</taxon>
        <taxon>Cyprinodontiformes</taxon>
        <taxon>Nothobranchiidae</taxon>
        <taxon>Nothobranchius</taxon>
    </lineage>
</organism>
<reference evidence="1" key="2">
    <citation type="submission" date="2016-06" db="EMBL/GenBank/DDBJ databases">
        <title>The genome of a short-lived fish provides insights into sex chromosome evolution and the genetic control of aging.</title>
        <authorList>
            <person name="Reichwald K."/>
            <person name="Felder M."/>
            <person name="Petzold A."/>
            <person name="Koch P."/>
            <person name="Groth M."/>
            <person name="Platzer M."/>
        </authorList>
    </citation>
    <scope>NUCLEOTIDE SEQUENCE</scope>
    <source>
        <tissue evidence="1">Brain</tissue>
    </source>
</reference>
<dbReference type="AlphaFoldDB" id="A0A1A8GWD2"/>